<dbReference type="AlphaFoldDB" id="A0ABD1PTT1"/>
<keyword evidence="2" id="KW-1185">Reference proteome</keyword>
<evidence type="ECO:0000313" key="2">
    <source>
        <dbReference type="Proteomes" id="UP001604336"/>
    </source>
</evidence>
<name>A0ABD1PTT1_9LAMI</name>
<proteinExistence type="predicted"/>
<accession>A0ABD1PTT1</accession>
<dbReference type="EMBL" id="JBFOLK010000013">
    <property type="protein sequence ID" value="KAL2466359.1"/>
    <property type="molecule type" value="Genomic_DNA"/>
</dbReference>
<comment type="caution">
    <text evidence="1">The sequence shown here is derived from an EMBL/GenBank/DDBJ whole genome shotgun (WGS) entry which is preliminary data.</text>
</comment>
<reference evidence="2" key="1">
    <citation type="submission" date="2024-07" db="EMBL/GenBank/DDBJ databases">
        <title>Two chromosome-level genome assemblies of Korean endemic species Abeliophyllum distichum and Forsythia ovata (Oleaceae).</title>
        <authorList>
            <person name="Jang H."/>
        </authorList>
    </citation>
    <scope>NUCLEOTIDE SEQUENCE [LARGE SCALE GENOMIC DNA]</scope>
</reference>
<dbReference type="Proteomes" id="UP001604336">
    <property type="component" value="Unassembled WGS sequence"/>
</dbReference>
<gene>
    <name evidence="1" type="ORF">Adt_42210</name>
</gene>
<sequence length="329" mass="37657">MPQFRPPISNNLKFTMSYKKAAISQNPEKIPDRFKVLGKIPERKEDLIVTDVRLQDFMTLEEEARTIGETAPEKNYLGTLEKKFGQFIFFEGADPLMVKNAFHCGLVKMIIPGPEFEVLKLIDDKILKSLKDFRKYVIKSHNIHMILKINSTIPFWDENNILIRGYHHIQIKTTQQVIIDQPIEGQAHYVSPILLEDWRALSFQRLITGLKFFNGESKVKVNHASKFILMTSKTSSTISAEGIKALCKFEETFYNKINAPTNYNGHLCPALRSSLGKYHRCELCKITEKKEETDLTKGKEKVGVDDFVDAEFSKIESSNSPADSAYQSE</sequence>
<evidence type="ECO:0000313" key="1">
    <source>
        <dbReference type="EMBL" id="KAL2466359.1"/>
    </source>
</evidence>
<organism evidence="1 2">
    <name type="scientific">Abeliophyllum distichum</name>
    <dbReference type="NCBI Taxonomy" id="126358"/>
    <lineage>
        <taxon>Eukaryota</taxon>
        <taxon>Viridiplantae</taxon>
        <taxon>Streptophyta</taxon>
        <taxon>Embryophyta</taxon>
        <taxon>Tracheophyta</taxon>
        <taxon>Spermatophyta</taxon>
        <taxon>Magnoliopsida</taxon>
        <taxon>eudicotyledons</taxon>
        <taxon>Gunneridae</taxon>
        <taxon>Pentapetalae</taxon>
        <taxon>asterids</taxon>
        <taxon>lamiids</taxon>
        <taxon>Lamiales</taxon>
        <taxon>Oleaceae</taxon>
        <taxon>Forsythieae</taxon>
        <taxon>Abeliophyllum</taxon>
    </lineage>
</organism>
<protein>
    <submittedName>
        <fullName evidence="1">RT RNaseH 2 domain-containing protein</fullName>
    </submittedName>
</protein>